<name>A0A812P7B3_9DINO</name>
<feature type="region of interest" description="Disordered" evidence="1">
    <location>
        <begin position="746"/>
        <end position="782"/>
    </location>
</feature>
<gene>
    <name evidence="2" type="primary">Lclat1</name>
    <name evidence="2" type="ORF">SNAT2548_LOCUS17608</name>
</gene>
<evidence type="ECO:0000313" key="3">
    <source>
        <dbReference type="Proteomes" id="UP000604046"/>
    </source>
</evidence>
<feature type="region of interest" description="Disordered" evidence="1">
    <location>
        <begin position="500"/>
        <end position="519"/>
    </location>
</feature>
<sequence>MLKKRACRFTPRVLHPRTAGFVAAWEALQDAAKELQSKPPVLVDVTMAYVAPVSANLPDEDTLVMECRASAMAGLRLESLSWICWQQQAEHLQFLQRFRALPAPEGGGEESRVGDNLGQDVEFAKTAMQRLDSTVTRHFSSQRFELVNEPPVQRLIFLDLRARDCERQGMALLIGRNICRQDPKIEATRQAGSAASPGNLTLVSVESREGFAESIGAMFRLRGRKANAIPPVAAAGSFDPAVMAHACQVEADVQNLPSRCLGLAARGHSLKSGGFARWLSRGPNLQSPLCCGCAAAVYVTQQRSELFLLGMGGFNDSLPTTVWLCRVFACTKFCNKTVIGELPGTVRAICDIAERTDRFVLQRHESVAVTIGTAPSITVRRSSERISGSEPPFHQPWTGEGADHNVIPAPRGRQPAAIVCLMFIGMPTRCNISHNLVMYSLRMTRRENEKDGCGAHLLLRRHVCHVAMPLCPDTLMLVDVNSSCIWRPMSFCLPEDAAQDRKGGQRKSRPSSGSACSDDSIATASTCLPDERIAQLRTELSKRTAKLGELETEAAELRSANDLLRTECQRSKCNLDQLLSENDLLRKECHDSNCKLQVEMSLRKMQCRKLRISNKRLREECQDTKQHLKDAVDLNASLQSKLQLAETRLKEKRHLPGGPHRPDDDSTCVPEGDDLFEDSAMSDATPGSSGSSRSSRSSEDPETETTCSSCNTEAAAWEEKYRSIEAALHEARSQLASEQERFADLDSEFGEAAPPPVSWRRRRCAAPSWSRSQARTKLKQSN</sequence>
<accession>A0A812P7B3</accession>
<reference evidence="2" key="1">
    <citation type="submission" date="2021-02" db="EMBL/GenBank/DDBJ databases">
        <authorList>
            <person name="Dougan E. K."/>
            <person name="Rhodes N."/>
            <person name="Thang M."/>
            <person name="Chan C."/>
        </authorList>
    </citation>
    <scope>NUCLEOTIDE SEQUENCE</scope>
</reference>
<proteinExistence type="predicted"/>
<evidence type="ECO:0000313" key="2">
    <source>
        <dbReference type="EMBL" id="CAE7336514.1"/>
    </source>
</evidence>
<feature type="region of interest" description="Disordered" evidence="1">
    <location>
        <begin position="651"/>
        <end position="711"/>
    </location>
</feature>
<comment type="caution">
    <text evidence="2">The sequence shown here is derived from an EMBL/GenBank/DDBJ whole genome shotgun (WGS) entry which is preliminary data.</text>
</comment>
<evidence type="ECO:0000256" key="1">
    <source>
        <dbReference type="SAM" id="MobiDB-lite"/>
    </source>
</evidence>
<protein>
    <submittedName>
        <fullName evidence="2">Lclat1 protein</fullName>
    </submittedName>
</protein>
<dbReference type="Proteomes" id="UP000604046">
    <property type="component" value="Unassembled WGS sequence"/>
</dbReference>
<feature type="compositionally biased region" description="Polar residues" evidence="1">
    <location>
        <begin position="510"/>
        <end position="519"/>
    </location>
</feature>
<keyword evidence="3" id="KW-1185">Reference proteome</keyword>
<dbReference type="EMBL" id="CAJNDS010002117">
    <property type="protein sequence ID" value="CAE7336514.1"/>
    <property type="molecule type" value="Genomic_DNA"/>
</dbReference>
<organism evidence="2 3">
    <name type="scientific">Symbiodinium natans</name>
    <dbReference type="NCBI Taxonomy" id="878477"/>
    <lineage>
        <taxon>Eukaryota</taxon>
        <taxon>Sar</taxon>
        <taxon>Alveolata</taxon>
        <taxon>Dinophyceae</taxon>
        <taxon>Suessiales</taxon>
        <taxon>Symbiodiniaceae</taxon>
        <taxon>Symbiodinium</taxon>
    </lineage>
</organism>
<dbReference type="AlphaFoldDB" id="A0A812P7B3"/>